<feature type="transmembrane region" description="Helical" evidence="5">
    <location>
        <begin position="215"/>
        <end position="237"/>
    </location>
</feature>
<dbReference type="Pfam" id="PF13515">
    <property type="entry name" value="FUSC_2"/>
    <property type="match status" value="1"/>
</dbReference>
<comment type="caution">
    <text evidence="7">The sequence shown here is derived from an EMBL/GenBank/DDBJ whole genome shotgun (WGS) entry which is preliminary data.</text>
</comment>
<feature type="transmembrane region" description="Helical" evidence="5">
    <location>
        <begin position="40"/>
        <end position="57"/>
    </location>
</feature>
<sequence>MTHDGAARPGGRRAVVLSRVRRFVRELLFSMGPLRNDHQVAVRCAVGVFVPLITLVAVNRLDLAIFASFGAFTGIYGRNEPHRQRIVTQVRAGLLMVGVLFAATVGARLSPGGAMDPWAIVGATTLVAWACSVVVGLWRLRPSGSLFQIFAFAAVASMPHQPPLGEAMLAAAGSAALSLAIGVASRVHPSRRTSFTWDAVRAAWRIRLGAEERKVLWLESLGYLIAAGIAGTLATIVGQSLGFGHNYWAMVAAVVPLVGHSTRHRVDRGVQRILGTVVGLAVLAGIVAIRPAAWLMVVFIAACQFGAEMLIARQYFLAQVCVTPLALMSTLLVAHVNPLDLLHDRFIDTVIGAIVGVFVVLAPSVWRRWIRWRSRAEQLEW</sequence>
<feature type="transmembrane region" description="Helical" evidence="5">
    <location>
        <begin position="346"/>
        <end position="366"/>
    </location>
</feature>
<protein>
    <submittedName>
        <fullName evidence="7">FUSC family protein</fullName>
    </submittedName>
</protein>
<feature type="transmembrane region" description="Helical" evidence="5">
    <location>
        <begin position="117"/>
        <end position="138"/>
    </location>
</feature>
<keyword evidence="2 5" id="KW-0812">Transmembrane</keyword>
<evidence type="ECO:0000256" key="2">
    <source>
        <dbReference type="ARBA" id="ARBA00022692"/>
    </source>
</evidence>
<evidence type="ECO:0000256" key="4">
    <source>
        <dbReference type="ARBA" id="ARBA00023136"/>
    </source>
</evidence>
<evidence type="ECO:0000313" key="7">
    <source>
        <dbReference type="EMBL" id="GAA2203344.1"/>
    </source>
</evidence>
<evidence type="ECO:0000256" key="5">
    <source>
        <dbReference type="SAM" id="Phobius"/>
    </source>
</evidence>
<name>A0ABN3C2N0_9MICC</name>
<feature type="domain" description="Integral membrane bound transporter" evidence="6">
    <location>
        <begin position="233"/>
        <end position="359"/>
    </location>
</feature>
<feature type="transmembrane region" description="Helical" evidence="5">
    <location>
        <begin position="273"/>
        <end position="303"/>
    </location>
</feature>
<dbReference type="InterPro" id="IPR049453">
    <property type="entry name" value="Memb_transporter_dom"/>
</dbReference>
<dbReference type="EMBL" id="BAAAQW010000014">
    <property type="protein sequence ID" value="GAA2203344.1"/>
    <property type="molecule type" value="Genomic_DNA"/>
</dbReference>
<feature type="transmembrane region" description="Helical" evidence="5">
    <location>
        <begin position="91"/>
        <end position="111"/>
    </location>
</feature>
<organism evidence="7 8">
    <name type="scientific">Sinomonas flava</name>
    <dbReference type="NCBI Taxonomy" id="496857"/>
    <lineage>
        <taxon>Bacteria</taxon>
        <taxon>Bacillati</taxon>
        <taxon>Actinomycetota</taxon>
        <taxon>Actinomycetes</taxon>
        <taxon>Micrococcales</taxon>
        <taxon>Micrococcaceae</taxon>
        <taxon>Sinomonas</taxon>
    </lineage>
</organism>
<reference evidence="7 8" key="1">
    <citation type="journal article" date="2019" name="Int. J. Syst. Evol. Microbiol.">
        <title>The Global Catalogue of Microorganisms (GCM) 10K type strain sequencing project: providing services to taxonomists for standard genome sequencing and annotation.</title>
        <authorList>
            <consortium name="The Broad Institute Genomics Platform"/>
            <consortium name="The Broad Institute Genome Sequencing Center for Infectious Disease"/>
            <person name="Wu L."/>
            <person name="Ma J."/>
        </authorList>
    </citation>
    <scope>NUCLEOTIDE SEQUENCE [LARGE SCALE GENOMIC DNA]</scope>
    <source>
        <strain evidence="7 8">JCM 16034</strain>
    </source>
</reference>
<keyword evidence="8" id="KW-1185">Reference proteome</keyword>
<evidence type="ECO:0000256" key="3">
    <source>
        <dbReference type="ARBA" id="ARBA00022989"/>
    </source>
</evidence>
<feature type="transmembrane region" description="Helical" evidence="5">
    <location>
        <begin position="315"/>
        <end position="334"/>
    </location>
</feature>
<comment type="subcellular location">
    <subcellularLocation>
        <location evidence="1">Membrane</location>
        <topology evidence="1">Multi-pass membrane protein</topology>
    </subcellularLocation>
</comment>
<proteinExistence type="predicted"/>
<evidence type="ECO:0000259" key="6">
    <source>
        <dbReference type="Pfam" id="PF13515"/>
    </source>
</evidence>
<keyword evidence="4 5" id="KW-0472">Membrane</keyword>
<gene>
    <name evidence="7" type="ORF">GCM10009849_35340</name>
</gene>
<dbReference type="Proteomes" id="UP001500432">
    <property type="component" value="Unassembled WGS sequence"/>
</dbReference>
<evidence type="ECO:0000313" key="8">
    <source>
        <dbReference type="Proteomes" id="UP001500432"/>
    </source>
</evidence>
<evidence type="ECO:0000256" key="1">
    <source>
        <dbReference type="ARBA" id="ARBA00004141"/>
    </source>
</evidence>
<accession>A0ABN3C2N0</accession>
<keyword evidence="3 5" id="KW-1133">Transmembrane helix</keyword>